<dbReference type="Proteomes" id="UP001331761">
    <property type="component" value="Unassembled WGS sequence"/>
</dbReference>
<dbReference type="GO" id="GO:0070182">
    <property type="term" value="F:DNA polymerase binding"/>
    <property type="evidence" value="ECO:0007669"/>
    <property type="project" value="TreeGrafter"/>
</dbReference>
<keyword evidence="7" id="KW-1185">Reference proteome</keyword>
<reference evidence="6 7" key="1">
    <citation type="submission" date="2019-10" db="EMBL/GenBank/DDBJ databases">
        <title>Assembly and Annotation for the nematode Trichostrongylus colubriformis.</title>
        <authorList>
            <person name="Martin J."/>
        </authorList>
    </citation>
    <scope>NUCLEOTIDE SEQUENCE [LARGE SCALE GENOMIC DNA]</scope>
    <source>
        <strain evidence="6">G859</strain>
        <tissue evidence="6">Whole worm</tissue>
    </source>
</reference>
<dbReference type="PANTHER" id="PTHR32086">
    <property type="entry name" value="FANCONI ANEMIA GROUP D2 PROTEIN"/>
    <property type="match status" value="1"/>
</dbReference>
<organism evidence="6 7">
    <name type="scientific">Trichostrongylus colubriformis</name>
    <name type="common">Black scour worm</name>
    <dbReference type="NCBI Taxonomy" id="6319"/>
    <lineage>
        <taxon>Eukaryota</taxon>
        <taxon>Metazoa</taxon>
        <taxon>Ecdysozoa</taxon>
        <taxon>Nematoda</taxon>
        <taxon>Chromadorea</taxon>
        <taxon>Rhabditida</taxon>
        <taxon>Rhabditina</taxon>
        <taxon>Rhabditomorpha</taxon>
        <taxon>Strongyloidea</taxon>
        <taxon>Trichostrongylidae</taxon>
        <taxon>Trichostrongylus</taxon>
    </lineage>
</organism>
<dbReference type="GO" id="GO:1990918">
    <property type="term" value="P:double-strand break repair involved in meiotic recombination"/>
    <property type="evidence" value="ECO:0007669"/>
    <property type="project" value="TreeGrafter"/>
</dbReference>
<keyword evidence="2" id="KW-1017">Isopeptide bond</keyword>
<protein>
    <submittedName>
        <fullName evidence="6">Uncharacterized protein</fullName>
    </submittedName>
</protein>
<dbReference type="InterPro" id="IPR029448">
    <property type="entry name" value="FANCD2"/>
</dbReference>
<dbReference type="EMBL" id="WIXE01007268">
    <property type="protein sequence ID" value="KAK5980574.1"/>
    <property type="molecule type" value="Genomic_DNA"/>
</dbReference>
<evidence type="ECO:0000256" key="2">
    <source>
        <dbReference type="ARBA" id="ARBA00022499"/>
    </source>
</evidence>
<evidence type="ECO:0000313" key="7">
    <source>
        <dbReference type="Proteomes" id="UP001331761"/>
    </source>
</evidence>
<evidence type="ECO:0000313" key="6">
    <source>
        <dbReference type="EMBL" id="KAK5980574.1"/>
    </source>
</evidence>
<accession>A0AAN8FP55</accession>
<feature type="non-terminal residue" evidence="6">
    <location>
        <position position="1"/>
    </location>
</feature>
<comment type="subcellular location">
    <subcellularLocation>
        <location evidence="1">Nucleus</location>
    </subcellularLocation>
</comment>
<evidence type="ECO:0000256" key="5">
    <source>
        <dbReference type="ARBA" id="ARBA00093456"/>
    </source>
</evidence>
<proteinExistence type="inferred from homology"/>
<keyword evidence="4" id="KW-0539">Nucleus</keyword>
<dbReference type="GO" id="GO:0007129">
    <property type="term" value="P:homologous chromosome pairing at meiosis"/>
    <property type="evidence" value="ECO:0007669"/>
    <property type="project" value="TreeGrafter"/>
</dbReference>
<dbReference type="GO" id="GO:0036297">
    <property type="term" value="P:interstrand cross-link repair"/>
    <property type="evidence" value="ECO:0007669"/>
    <property type="project" value="TreeGrafter"/>
</dbReference>
<evidence type="ECO:0000256" key="3">
    <source>
        <dbReference type="ARBA" id="ARBA00022843"/>
    </source>
</evidence>
<dbReference type="GO" id="GO:0005634">
    <property type="term" value="C:nucleus"/>
    <property type="evidence" value="ECO:0007669"/>
    <property type="project" value="UniProtKB-SubCell"/>
</dbReference>
<comment type="caution">
    <text evidence="6">The sequence shown here is derived from an EMBL/GenBank/DDBJ whole genome shotgun (WGS) entry which is preliminary data.</text>
</comment>
<name>A0AAN8FP55_TRICO</name>
<dbReference type="GO" id="GO:0000793">
    <property type="term" value="C:condensed chromosome"/>
    <property type="evidence" value="ECO:0007669"/>
    <property type="project" value="TreeGrafter"/>
</dbReference>
<comment type="similarity">
    <text evidence="5">Belongs to the Fanconi anemia protein FANCD2 family.</text>
</comment>
<sequence>HLDANISMEGVEGDSKDSCDALFRTIQWIRTLFNVFAEEQACPSVDSGTLDELWTKKFLLMFECQKELFSKVKGKFVDVSVFQLSALGQWSLPDRTPLSMVTVVATEVKKKPVKKAPKRKRAAPAEETENVEDILPPTQAVPSIEKGSKRRSGKNIMLAKMTTCMKTMKLSAVVKLLKNQELAPMDIALIVIVNLDALIFILMHGRRRATISLIEHLLEILVQVCPRVGKKALPWTRGEASGICIHGDLALISSEIEKVPHYFRSHITPLPSDSDAVTSRKKSRREKLMETIEHCILQEDGERSAGSEADVSVYGYLVDVCDQVPNVNVAIAVLDCISVIRSPSEELSNKMARHTLGFLKKEWVDKEGKPIKGAGLTSAVRKMLSHYLRLRPVNYRLCAIQWILAKKLADLNLRTWSIAAGCVALFGLMLRVRELRNTSLLVTAIKEGRRFLAMMCNKNSSFMYLLEEKTRLASVTEQVVEIIKSVQIGNRNFQNICVHAKVCALVANV</sequence>
<gene>
    <name evidence="6" type="ORF">GCK32_011369</name>
</gene>
<dbReference type="GO" id="GO:0031573">
    <property type="term" value="P:mitotic intra-S DNA damage checkpoint signaling"/>
    <property type="evidence" value="ECO:0007669"/>
    <property type="project" value="TreeGrafter"/>
</dbReference>
<keyword evidence="3" id="KW-0832">Ubl conjugation</keyword>
<evidence type="ECO:0000256" key="1">
    <source>
        <dbReference type="ARBA" id="ARBA00004123"/>
    </source>
</evidence>
<dbReference type="AlphaFoldDB" id="A0AAN8FP55"/>
<dbReference type="PANTHER" id="PTHR32086:SF0">
    <property type="entry name" value="FANCONI ANEMIA GROUP D2 PROTEIN"/>
    <property type="match status" value="1"/>
</dbReference>
<evidence type="ECO:0000256" key="4">
    <source>
        <dbReference type="ARBA" id="ARBA00023242"/>
    </source>
</evidence>